<keyword evidence="2" id="KW-1185">Reference proteome</keyword>
<organism evidence="1 2">
    <name type="scientific">Deinococcus actinosclerus</name>
    <dbReference type="NCBI Taxonomy" id="1768108"/>
    <lineage>
        <taxon>Bacteria</taxon>
        <taxon>Thermotogati</taxon>
        <taxon>Deinococcota</taxon>
        <taxon>Deinococci</taxon>
        <taxon>Deinococcales</taxon>
        <taxon>Deinococcaceae</taxon>
        <taxon>Deinococcus</taxon>
    </lineage>
</organism>
<accession>A0ABN4K3H0</accession>
<gene>
    <name evidence="1" type="ORF">AUC44_02190</name>
</gene>
<sequence>MDGQLRRDMWETEAIMAFELRWQVHLDQERLARLRFLTAGGRSAEVTVSSQKPYTFMVSWLDVLRSPLSNSDSYAYPPHSEQVCELFDQACQRLEQNF</sequence>
<evidence type="ECO:0000313" key="1">
    <source>
        <dbReference type="EMBL" id="ALW87850.1"/>
    </source>
</evidence>
<proteinExistence type="predicted"/>
<name>A0ABN4K3H0_9DEIO</name>
<reference evidence="1 2" key="1">
    <citation type="submission" date="2015-12" db="EMBL/GenBank/DDBJ databases">
        <authorList>
            <person name="Kim M.K."/>
            <person name="Srinivasan S."/>
            <person name="Lee J.-J."/>
            <person name="Kim K."/>
        </authorList>
    </citation>
    <scope>NUCLEOTIDE SEQUENCE [LARGE SCALE GENOMIC DNA]</scope>
    <source>
        <strain evidence="1 2">BM2</strain>
    </source>
</reference>
<evidence type="ECO:0000313" key="2">
    <source>
        <dbReference type="Proteomes" id="UP000060071"/>
    </source>
</evidence>
<dbReference type="RefSeq" id="WP_062157195.1">
    <property type="nucleotide sequence ID" value="NZ_CP013910.1"/>
</dbReference>
<dbReference type="Proteomes" id="UP000060071">
    <property type="component" value="Chromosome"/>
</dbReference>
<protein>
    <submittedName>
        <fullName evidence="1">Uncharacterized protein</fullName>
    </submittedName>
</protein>
<dbReference type="EMBL" id="CP013910">
    <property type="protein sequence ID" value="ALW87850.1"/>
    <property type="molecule type" value="Genomic_DNA"/>
</dbReference>